<evidence type="ECO:0000256" key="1">
    <source>
        <dbReference type="SAM" id="MobiDB-lite"/>
    </source>
</evidence>
<keyword evidence="2" id="KW-0472">Membrane</keyword>
<name>A0A4R6BSR8_9STAP</name>
<dbReference type="EMBL" id="SCWB01000021">
    <property type="protein sequence ID" value="TDM05256.1"/>
    <property type="molecule type" value="Genomic_DNA"/>
</dbReference>
<evidence type="ECO:0000256" key="2">
    <source>
        <dbReference type="SAM" id="Phobius"/>
    </source>
</evidence>
<dbReference type="RefSeq" id="WP_133444554.1">
    <property type="nucleotide sequence ID" value="NZ_SCWB01000021.1"/>
</dbReference>
<dbReference type="Proteomes" id="UP000294802">
    <property type="component" value="Unassembled WGS sequence"/>
</dbReference>
<proteinExistence type="predicted"/>
<sequence>MTIRITKEFLLYSTLFLMITTFGTLYMAQSKAIYEDGQALTADKQSSQDNNKTNKRSENVPNHQSTQNGEVLGIVQ</sequence>
<reference evidence="3 4" key="1">
    <citation type="submission" date="2019-01" db="EMBL/GenBank/DDBJ databases">
        <title>Draft genome sequences of the type strains of six Macrococcus species.</title>
        <authorList>
            <person name="Mazhar S."/>
            <person name="Altermann E."/>
            <person name="Hill C."/>
            <person name="Mcauliffe O."/>
        </authorList>
    </citation>
    <scope>NUCLEOTIDE SEQUENCE [LARGE SCALE GENOMIC DNA]</scope>
    <source>
        <strain evidence="3 4">CCM4815</strain>
    </source>
</reference>
<accession>A0A4R6BSR8</accession>
<feature type="compositionally biased region" description="Polar residues" evidence="1">
    <location>
        <begin position="59"/>
        <end position="69"/>
    </location>
</feature>
<gene>
    <name evidence="3" type="ORF">ERX29_10120</name>
</gene>
<keyword evidence="2" id="KW-1133">Transmembrane helix</keyword>
<evidence type="ECO:0000313" key="4">
    <source>
        <dbReference type="Proteomes" id="UP000294802"/>
    </source>
</evidence>
<keyword evidence="2" id="KW-0812">Transmembrane</keyword>
<feature type="transmembrane region" description="Helical" evidence="2">
    <location>
        <begin position="9"/>
        <end position="28"/>
    </location>
</feature>
<feature type="region of interest" description="Disordered" evidence="1">
    <location>
        <begin position="41"/>
        <end position="76"/>
    </location>
</feature>
<dbReference type="OrthoDB" id="2418546at2"/>
<organism evidence="3 4">
    <name type="scientific">Macrococcus lamae</name>
    <dbReference type="NCBI Taxonomy" id="198484"/>
    <lineage>
        <taxon>Bacteria</taxon>
        <taxon>Bacillati</taxon>
        <taxon>Bacillota</taxon>
        <taxon>Bacilli</taxon>
        <taxon>Bacillales</taxon>
        <taxon>Staphylococcaceae</taxon>
        <taxon>Macrococcus</taxon>
    </lineage>
</organism>
<keyword evidence="4" id="KW-1185">Reference proteome</keyword>
<dbReference type="AlphaFoldDB" id="A0A4R6BSR8"/>
<protein>
    <submittedName>
        <fullName evidence="3">Uncharacterized protein</fullName>
    </submittedName>
</protein>
<evidence type="ECO:0000313" key="3">
    <source>
        <dbReference type="EMBL" id="TDM05256.1"/>
    </source>
</evidence>
<comment type="caution">
    <text evidence="3">The sequence shown here is derived from an EMBL/GenBank/DDBJ whole genome shotgun (WGS) entry which is preliminary data.</text>
</comment>